<keyword evidence="2" id="KW-1185">Reference proteome</keyword>
<protein>
    <submittedName>
        <fullName evidence="1">Sugar-binding protein</fullName>
    </submittedName>
</protein>
<reference evidence="1 2" key="1">
    <citation type="submission" date="2019-10" db="EMBL/GenBank/DDBJ databases">
        <title>Taxonomy of Antarctic Massilia spp.: description of Massilia rubra sp. nov., Massilia aquatica sp. nov., Massilia mucilaginosa sp. nov., Massilia frigida sp. nov. isolated from streams, lakes and regoliths.</title>
        <authorList>
            <person name="Holochova P."/>
            <person name="Sedlacek I."/>
            <person name="Kralova S."/>
            <person name="Maslanova I."/>
            <person name="Busse H.-J."/>
            <person name="Stankova E."/>
            <person name="Vrbovska V."/>
            <person name="Kovarovic V."/>
            <person name="Bartak M."/>
            <person name="Svec P."/>
            <person name="Pantucek R."/>
        </authorList>
    </citation>
    <scope>NUCLEOTIDE SEQUENCE [LARGE SCALE GENOMIC DNA]</scope>
    <source>
        <strain evidence="1 2">CCM 8694</strain>
    </source>
</reference>
<name>A0ABX0NA72_9BURK</name>
<dbReference type="RefSeq" id="WP_167241270.1">
    <property type="nucleotide sequence ID" value="NZ_WHJF01000252.1"/>
</dbReference>
<accession>A0ABX0NA72</accession>
<sequence length="216" mass="23271">AAPKRRSVVAVEAEAPNDVARFQPIRFLGQYHDTETGLNYNRFRYYDADCGRYVSIDPIGLNGGDNSYQYAPNPVSWVDPLGLAKCPCELADKVQKAAQQGRMRETGDYHGRLGRELELDILSSPEGIYHAKNGSLVFHKDGNIVLVEGPATGSIKGQVKTSYGKDGARGKSGAAIYGGSITDPGKPVTAQMILDGKIPKPDGGFMPAATRIKSNE</sequence>
<dbReference type="PANTHER" id="PTHR32305:SF15">
    <property type="entry name" value="PROTEIN RHSA-RELATED"/>
    <property type="match status" value="1"/>
</dbReference>
<dbReference type="InterPro" id="IPR022385">
    <property type="entry name" value="Rhs_assc_core"/>
</dbReference>
<dbReference type="Gene3D" id="2.180.10.10">
    <property type="entry name" value="RHS repeat-associated core"/>
    <property type="match status" value="1"/>
</dbReference>
<feature type="non-terminal residue" evidence="1">
    <location>
        <position position="1"/>
    </location>
</feature>
<evidence type="ECO:0000313" key="1">
    <source>
        <dbReference type="EMBL" id="NHZ67074.1"/>
    </source>
</evidence>
<gene>
    <name evidence="1" type="ORF">F1735_33240</name>
</gene>
<dbReference type="PANTHER" id="PTHR32305">
    <property type="match status" value="1"/>
</dbReference>
<organism evidence="1 2">
    <name type="scientific">Massilia genomosp. 1</name>
    <dbReference type="NCBI Taxonomy" id="2609280"/>
    <lineage>
        <taxon>Bacteria</taxon>
        <taxon>Pseudomonadati</taxon>
        <taxon>Pseudomonadota</taxon>
        <taxon>Betaproteobacteria</taxon>
        <taxon>Burkholderiales</taxon>
        <taxon>Oxalobacteraceae</taxon>
        <taxon>Telluria group</taxon>
        <taxon>Massilia</taxon>
    </lineage>
</organism>
<dbReference type="EMBL" id="WHJF01000252">
    <property type="protein sequence ID" value="NHZ67074.1"/>
    <property type="molecule type" value="Genomic_DNA"/>
</dbReference>
<comment type="caution">
    <text evidence="1">The sequence shown here is derived from an EMBL/GenBank/DDBJ whole genome shotgun (WGS) entry which is preliminary data.</text>
</comment>
<proteinExistence type="predicted"/>
<dbReference type="PRINTS" id="PR00394">
    <property type="entry name" value="RHSPROTEIN"/>
</dbReference>
<evidence type="ECO:0000313" key="2">
    <source>
        <dbReference type="Proteomes" id="UP000610594"/>
    </source>
</evidence>
<dbReference type="Proteomes" id="UP000610594">
    <property type="component" value="Unassembled WGS sequence"/>
</dbReference>
<dbReference type="InterPro" id="IPR050708">
    <property type="entry name" value="T6SS_VgrG/RHS"/>
</dbReference>
<dbReference type="NCBIfam" id="TIGR03696">
    <property type="entry name" value="Rhs_assc_core"/>
    <property type="match status" value="1"/>
</dbReference>